<evidence type="ECO:0000313" key="2">
    <source>
        <dbReference type="Proteomes" id="UP001149719"/>
    </source>
</evidence>
<sequence length="102" mass="11365">MYSLVFNVPVTHVETVKNAIFAVGGGAMDGYENCCWQVLGEGQFMPGAASNPFLGKRGELYKVEEYRVEMAISKELKDVCVKALKESHPYEVAPYFLVEIIL</sequence>
<dbReference type="SUPFAM" id="SSF102705">
    <property type="entry name" value="NIF3 (NGG1p interacting factor 3)-like"/>
    <property type="match status" value="1"/>
</dbReference>
<reference evidence="1" key="1">
    <citation type="submission" date="2022-12" db="EMBL/GenBank/DDBJ databases">
        <title>Marinomonas 15G1-11 sp. nov, isolated from marine algae.</title>
        <authorList>
            <person name="Butt M."/>
            <person name="Choi D.G."/>
            <person name="Kim J.M."/>
            <person name="Lee J.K."/>
            <person name="Baek J.H."/>
            <person name="Jeon C.O."/>
        </authorList>
    </citation>
    <scope>NUCLEOTIDE SEQUENCE</scope>
    <source>
        <strain evidence="1">15G1-11</strain>
    </source>
</reference>
<comment type="caution">
    <text evidence="1">The sequence shown here is derived from an EMBL/GenBank/DDBJ whole genome shotgun (WGS) entry which is preliminary data.</text>
</comment>
<dbReference type="PANTHER" id="PTHR41774">
    <property type="match status" value="1"/>
</dbReference>
<keyword evidence="2" id="KW-1185">Reference proteome</keyword>
<dbReference type="PANTHER" id="PTHR41774:SF1">
    <property type="entry name" value="NGG1P INTERACTING FACTOR NIF3"/>
    <property type="match status" value="1"/>
</dbReference>
<dbReference type="InterPro" id="IPR036069">
    <property type="entry name" value="DUF34/NIF3_sf"/>
</dbReference>
<evidence type="ECO:0000313" key="1">
    <source>
        <dbReference type="EMBL" id="MCZ2722123.1"/>
    </source>
</evidence>
<dbReference type="RefSeq" id="WP_269125511.1">
    <property type="nucleotide sequence ID" value="NZ_JAPUBN010000016.1"/>
</dbReference>
<dbReference type="Gene3D" id="3.30.70.120">
    <property type="match status" value="1"/>
</dbReference>
<protein>
    <submittedName>
        <fullName evidence="1">NGG1p interacting factor NIF3</fullName>
    </submittedName>
</protein>
<name>A0ABT4JUQ3_9GAMM</name>
<gene>
    <name evidence="1" type="ORF">O1D97_10800</name>
</gene>
<accession>A0ABT4JUQ3</accession>
<organism evidence="1 2">
    <name type="scientific">Marinomonas phaeophyticola</name>
    <dbReference type="NCBI Taxonomy" id="3004091"/>
    <lineage>
        <taxon>Bacteria</taxon>
        <taxon>Pseudomonadati</taxon>
        <taxon>Pseudomonadota</taxon>
        <taxon>Gammaproteobacteria</taxon>
        <taxon>Oceanospirillales</taxon>
        <taxon>Oceanospirillaceae</taxon>
        <taxon>Marinomonas</taxon>
    </lineage>
</organism>
<dbReference type="InterPro" id="IPR015867">
    <property type="entry name" value="N-reg_PII/ATP_PRibTrfase_C"/>
</dbReference>
<dbReference type="EMBL" id="JAPUBN010000016">
    <property type="protein sequence ID" value="MCZ2722123.1"/>
    <property type="molecule type" value="Genomic_DNA"/>
</dbReference>
<proteinExistence type="predicted"/>
<dbReference type="Proteomes" id="UP001149719">
    <property type="component" value="Unassembled WGS sequence"/>
</dbReference>